<protein>
    <submittedName>
        <fullName evidence="4">Uncharacterized protein</fullName>
    </submittedName>
</protein>
<dbReference type="InterPro" id="IPR056884">
    <property type="entry name" value="NPHP3-like_N"/>
</dbReference>
<keyword evidence="1" id="KW-0677">Repeat</keyword>
<name>A0A093VME7_TALMA</name>
<feature type="domain" description="Nephrocystin 3-like N-terminal" evidence="3">
    <location>
        <begin position="408"/>
        <end position="545"/>
    </location>
</feature>
<accession>A0A093VME7</accession>
<comment type="caution">
    <text evidence="4">The sequence shown here is derived from an EMBL/GenBank/DDBJ whole genome shotgun (WGS) entry which is preliminary data.</text>
</comment>
<evidence type="ECO:0000256" key="1">
    <source>
        <dbReference type="ARBA" id="ARBA00022737"/>
    </source>
</evidence>
<dbReference type="InterPro" id="IPR056125">
    <property type="entry name" value="DUF7708"/>
</dbReference>
<evidence type="ECO:0000259" key="3">
    <source>
        <dbReference type="Pfam" id="PF24883"/>
    </source>
</evidence>
<feature type="domain" description="DUF7708" evidence="2">
    <location>
        <begin position="136"/>
        <end position="248"/>
    </location>
</feature>
<gene>
    <name evidence="4" type="ORF">GQ26_0012030</name>
</gene>
<evidence type="ECO:0000313" key="4">
    <source>
        <dbReference type="EMBL" id="KFX53375.1"/>
    </source>
</evidence>
<dbReference type="EMBL" id="JPOX01000001">
    <property type="protein sequence ID" value="KFX53375.1"/>
    <property type="molecule type" value="Genomic_DNA"/>
</dbReference>
<evidence type="ECO:0000259" key="2">
    <source>
        <dbReference type="Pfam" id="PF24809"/>
    </source>
</evidence>
<dbReference type="Pfam" id="PF24809">
    <property type="entry name" value="DUF7708"/>
    <property type="match status" value="1"/>
</dbReference>
<dbReference type="Pfam" id="PF24883">
    <property type="entry name" value="NPHP3_N"/>
    <property type="match status" value="1"/>
</dbReference>
<dbReference type="AlphaFoldDB" id="A0A093VME7"/>
<reference evidence="4" key="1">
    <citation type="journal article" date="2014" name="PLoS Genet.">
        <title>Signature Gene Expression Reveals Novel Clues to the Molecular Mechanisms of Dimorphic Transition in Penicillium marneffei.</title>
        <authorList>
            <person name="Yang E."/>
            <person name="Wang G."/>
            <person name="Cai J."/>
            <person name="Woo P.C."/>
            <person name="Lau S.K."/>
            <person name="Yuen K.-Y."/>
            <person name="Chow W.-N."/>
            <person name="Lin X."/>
        </authorList>
    </citation>
    <scope>NUCLEOTIDE SEQUENCE [LARGE SCALE GENOMIC DNA]</scope>
    <source>
        <strain evidence="4">PM1</strain>
    </source>
</reference>
<dbReference type="HOGENOM" id="CLU_027363_0_0_1"/>
<proteinExistence type="predicted"/>
<sequence length="633" mass="71977">MGTIGQPSSGLIRTFSDELQERGSTNPLGRGLAAKVALDRHHEEFLTQQWDILLSDARELPNTLLQDDHVVLLDQSRRLYAAWIKFRKSLPQYQDMEVDLSQRPDIKCLIDTVSKAASTWQEDRERSKSGRLKEKFSKLCENCQNHSKLLSVIPSQDKYISLLTGSLSAIAQASINHKNIAEGVVKGLDELSKDIEFWNRQMEEHGDIKMLRQYIQELYVVVFEAFTDIFTSWSKSSWKRFLTSFDEGAFTKLFTARRGRIEAIERRIQQEITLAFQRKTRMSLQKLVADQEKLLALVPQELEQQRYLLGASIQKFLEEQLQSAQPLSRPSSTLVLSSSSQAQQLLITEPDALPQEDNTSPMTLYDYDRAEVASVIHEYVDLFKLELRELVNLSSYAPHLLVERQVHRQLTFWLQDFSSRNLWIQGPHGVTKPSQNSMTAVSIVALSHENNIPTVSYFCSLSYDNNPQLTRRDALRSMLTSIIAQFVLFLPARGSTSMNLSPARFSSIAQNTPSIDVLLQLIRDLRKAGPRYLHCVIDSIQILEERSDPVYTKDLLLTIATFCDLAYDAPPQNHEDNDNEALEHSIMITKTCFTTDGIMDGLSQAAEIDIIEKVDFGVEANDGTMGESTSMRF</sequence>
<organism evidence="4">
    <name type="scientific">Talaromyces marneffei PM1</name>
    <dbReference type="NCBI Taxonomy" id="1077442"/>
    <lineage>
        <taxon>Eukaryota</taxon>
        <taxon>Fungi</taxon>
        <taxon>Dikarya</taxon>
        <taxon>Ascomycota</taxon>
        <taxon>Pezizomycotina</taxon>
        <taxon>Eurotiomycetes</taxon>
        <taxon>Eurotiomycetidae</taxon>
        <taxon>Eurotiales</taxon>
        <taxon>Trichocomaceae</taxon>
        <taxon>Talaromyces</taxon>
        <taxon>Talaromyces sect. Talaromyces</taxon>
    </lineage>
</organism>
<dbReference type="eggNOG" id="ENOG502SQ81">
    <property type="taxonomic scope" value="Eukaryota"/>
</dbReference>